<protein>
    <submittedName>
        <fullName evidence="1">Thioredoxin</fullName>
    </submittedName>
</protein>
<dbReference type="OrthoDB" id="32134at2"/>
<dbReference type="PROSITE" id="PS51257">
    <property type="entry name" value="PROKAR_LIPOPROTEIN"/>
    <property type="match status" value="1"/>
</dbReference>
<sequence>MAGWLKKILIMGIVFLMILGLFGCHAKTEETAGVGKKTTEKEENKNGIEQLRLEELLQKIDKKEKFIVLVSQSTCSYCDSFKRLLTPYLKEHRDIPMFEVELDMLSDLKADIDQNFAKLKKMVPEFSDGTPELFCYENGTVKQSASGEMSEAALTNFLIDCGYSKGDKVKEEAQTYTFQTSEQIRVENIHTIAKKIKRKDSFYLMVNQSDRFNQAFIDKLIPVLEKQDIEVVALHFPLEKTGSEDELQQAYETVMSCIDTLDLSPTVFSIKEGKAEKLLEDNVAEADIMEAFSKK</sequence>
<evidence type="ECO:0000313" key="2">
    <source>
        <dbReference type="Proteomes" id="UP000260025"/>
    </source>
</evidence>
<name>A0A3E2VXW7_CLOIN</name>
<accession>A0A3E2VXW7</accession>
<proteinExistence type="predicted"/>
<organism evidence="1 2">
    <name type="scientific">Clostridium innocuum</name>
    <dbReference type="NCBI Taxonomy" id="1522"/>
    <lineage>
        <taxon>Bacteria</taxon>
        <taxon>Bacillati</taxon>
        <taxon>Bacillota</taxon>
        <taxon>Clostridia</taxon>
        <taxon>Eubacteriales</taxon>
        <taxon>Clostridiaceae</taxon>
        <taxon>Clostridium</taxon>
    </lineage>
</organism>
<gene>
    <name evidence="1" type="ORF">DXA38_09775</name>
</gene>
<dbReference type="Proteomes" id="UP000260025">
    <property type="component" value="Unassembled WGS sequence"/>
</dbReference>
<dbReference type="EMBL" id="QVEV01000012">
    <property type="protein sequence ID" value="RGC15654.1"/>
    <property type="molecule type" value="Genomic_DNA"/>
</dbReference>
<comment type="caution">
    <text evidence="1">The sequence shown here is derived from an EMBL/GenBank/DDBJ whole genome shotgun (WGS) entry which is preliminary data.</text>
</comment>
<dbReference type="SUPFAM" id="SSF52833">
    <property type="entry name" value="Thioredoxin-like"/>
    <property type="match status" value="1"/>
</dbReference>
<dbReference type="InterPro" id="IPR036249">
    <property type="entry name" value="Thioredoxin-like_sf"/>
</dbReference>
<dbReference type="RefSeq" id="WP_117443038.1">
    <property type="nucleotide sequence ID" value="NZ_QVEV01000012.1"/>
</dbReference>
<evidence type="ECO:0000313" key="1">
    <source>
        <dbReference type="EMBL" id="RGC15654.1"/>
    </source>
</evidence>
<reference evidence="1 2" key="1">
    <citation type="submission" date="2018-08" db="EMBL/GenBank/DDBJ databases">
        <title>A genome reference for cultivated species of the human gut microbiota.</title>
        <authorList>
            <person name="Zou Y."/>
            <person name="Xue W."/>
            <person name="Luo G."/>
        </authorList>
    </citation>
    <scope>NUCLEOTIDE SEQUENCE [LARGE SCALE GENOMIC DNA]</scope>
    <source>
        <strain evidence="1 2">OF01-2LB</strain>
    </source>
</reference>
<dbReference type="AlphaFoldDB" id="A0A3E2VXW7"/>
<dbReference type="Gene3D" id="3.40.30.10">
    <property type="entry name" value="Glutaredoxin"/>
    <property type="match status" value="1"/>
</dbReference>